<keyword evidence="7 10" id="KW-0472">Membrane</keyword>
<gene>
    <name evidence="13 14" type="primary">LOC103507307</name>
</gene>
<dbReference type="RefSeq" id="XP_026678007.1">
    <property type="nucleotide sequence ID" value="XM_026822206.1"/>
</dbReference>
<organism evidence="12 13">
    <name type="scientific">Diaphorina citri</name>
    <name type="common">Asian citrus psyllid</name>
    <dbReference type="NCBI Taxonomy" id="121845"/>
    <lineage>
        <taxon>Eukaryota</taxon>
        <taxon>Metazoa</taxon>
        <taxon>Ecdysozoa</taxon>
        <taxon>Arthropoda</taxon>
        <taxon>Hexapoda</taxon>
        <taxon>Insecta</taxon>
        <taxon>Pterygota</taxon>
        <taxon>Neoptera</taxon>
        <taxon>Paraneoptera</taxon>
        <taxon>Hemiptera</taxon>
        <taxon>Sternorrhyncha</taxon>
        <taxon>Psylloidea</taxon>
        <taxon>Psyllidae</taxon>
        <taxon>Diaphorininae</taxon>
        <taxon>Diaphorina</taxon>
    </lineage>
</organism>
<dbReference type="Pfam" id="PF02949">
    <property type="entry name" value="7tm_6"/>
    <property type="match status" value="1"/>
</dbReference>
<dbReference type="InterPro" id="IPR004117">
    <property type="entry name" value="7tm6_olfct_rcpt"/>
</dbReference>
<protein>
    <recommendedName>
        <fullName evidence="10">Odorant receptor</fullName>
    </recommendedName>
</protein>
<feature type="transmembrane region" description="Helical" evidence="10">
    <location>
        <begin position="359"/>
        <end position="376"/>
    </location>
</feature>
<keyword evidence="9 10" id="KW-0807">Transducer</keyword>
<keyword evidence="2" id="KW-1003">Cell membrane</keyword>
<accession>A0A3Q0IP40</accession>
<dbReference type="STRING" id="121845.A0A3Q0IP40"/>
<feature type="region of interest" description="Disordered" evidence="11">
    <location>
        <begin position="94"/>
        <end position="129"/>
    </location>
</feature>
<dbReference type="PANTHER" id="PTHR21137:SF35">
    <property type="entry name" value="ODORANT RECEPTOR 19A-RELATED"/>
    <property type="match status" value="1"/>
</dbReference>
<dbReference type="GO" id="GO:0005886">
    <property type="term" value="C:plasma membrane"/>
    <property type="evidence" value="ECO:0007669"/>
    <property type="project" value="UniProtKB-SubCell"/>
</dbReference>
<dbReference type="GO" id="GO:0005549">
    <property type="term" value="F:odorant binding"/>
    <property type="evidence" value="ECO:0007669"/>
    <property type="project" value="InterPro"/>
</dbReference>
<proteinExistence type="inferred from homology"/>
<evidence type="ECO:0000256" key="1">
    <source>
        <dbReference type="ARBA" id="ARBA00004651"/>
    </source>
</evidence>
<evidence type="ECO:0000313" key="13">
    <source>
        <dbReference type="RefSeq" id="XP_026678007.1"/>
    </source>
</evidence>
<dbReference type="GO" id="GO:0004984">
    <property type="term" value="F:olfactory receptor activity"/>
    <property type="evidence" value="ECO:0007669"/>
    <property type="project" value="InterPro"/>
</dbReference>
<evidence type="ECO:0000256" key="8">
    <source>
        <dbReference type="ARBA" id="ARBA00023170"/>
    </source>
</evidence>
<evidence type="ECO:0000256" key="10">
    <source>
        <dbReference type="RuleBase" id="RU351113"/>
    </source>
</evidence>
<evidence type="ECO:0000256" key="7">
    <source>
        <dbReference type="ARBA" id="ARBA00023136"/>
    </source>
</evidence>
<keyword evidence="8 10" id="KW-0675">Receptor</keyword>
<dbReference type="PaxDb" id="121845-A0A3Q0IP40"/>
<feature type="compositionally biased region" description="Basic and acidic residues" evidence="11">
    <location>
        <begin position="94"/>
        <end position="117"/>
    </location>
</feature>
<evidence type="ECO:0000256" key="5">
    <source>
        <dbReference type="ARBA" id="ARBA00022725"/>
    </source>
</evidence>
<evidence type="ECO:0000256" key="9">
    <source>
        <dbReference type="ARBA" id="ARBA00023224"/>
    </source>
</evidence>
<keyword evidence="3 10" id="KW-0716">Sensory transduction</keyword>
<name>A0A3Q0IP40_DIACI</name>
<comment type="subcellular location">
    <subcellularLocation>
        <location evidence="1 10">Cell membrane</location>
        <topology evidence="1 10">Multi-pass membrane protein</topology>
    </subcellularLocation>
</comment>
<sequence>MKGNAISVGYSGMFIVFLLFGVAHILDYILILRYHAKTAKYTIYTLYFLVRSSLQVAMCGTMLLKKPKIFRLYTDIAESNRVFAKSHEAHLETRKRTNEARLEARNSASSHEEDRNLAKTSRLGSRRRTEASIGTRKFANFYEARAKARKLASSAEARIGAYFKRQTTRVVRNFTVFVTVTCSILVLNSKFYSMEASRLMFPSFAYAHCPTSTVFGIVYMIQLTFLIQIIATQSLLMYIFVSAINELISQMQILQYKLQGLCCPPALLLARSDLKHGDEIVINVTPVSVDEAWTRREILGRLHEAVAHHGKIIVFKNRIEEIFGSPILVFTLINECYLCLLGYSLAIQSESTFVAKLKIIFMIITSLILTFLHCLYGEKLRTEGDRLSSAIYFVPWYDQDRQFKKCLLLMNEMSKKKITISPHRIKDIGLPLLVQVKVRFPPGGRILSSVRSRKGWLSTILASLVSASDAL</sequence>
<keyword evidence="12" id="KW-1185">Reference proteome</keyword>
<keyword evidence="5 10" id="KW-0552">Olfaction</keyword>
<dbReference type="PANTHER" id="PTHR21137">
    <property type="entry name" value="ODORANT RECEPTOR"/>
    <property type="match status" value="1"/>
</dbReference>
<evidence type="ECO:0000313" key="12">
    <source>
        <dbReference type="Proteomes" id="UP000079169"/>
    </source>
</evidence>
<dbReference type="AlphaFoldDB" id="A0A3Q0IP40"/>
<keyword evidence="6 10" id="KW-1133">Transmembrane helix</keyword>
<dbReference type="GeneID" id="103507307"/>
<evidence type="ECO:0000256" key="3">
    <source>
        <dbReference type="ARBA" id="ARBA00022606"/>
    </source>
</evidence>
<keyword evidence="4 10" id="KW-0812">Transmembrane</keyword>
<dbReference type="GO" id="GO:0007165">
    <property type="term" value="P:signal transduction"/>
    <property type="evidence" value="ECO:0007669"/>
    <property type="project" value="UniProtKB-KW"/>
</dbReference>
<reference evidence="13 14" key="1">
    <citation type="submission" date="2025-04" db="UniProtKB">
        <authorList>
            <consortium name="RefSeq"/>
        </authorList>
    </citation>
    <scope>IDENTIFICATION</scope>
</reference>
<evidence type="ECO:0000256" key="6">
    <source>
        <dbReference type="ARBA" id="ARBA00022989"/>
    </source>
</evidence>
<feature type="transmembrane region" description="Helical" evidence="10">
    <location>
        <begin position="174"/>
        <end position="194"/>
    </location>
</feature>
<dbReference type="RefSeq" id="XP_026678008.1">
    <property type="nucleotide sequence ID" value="XM_026822207.1"/>
</dbReference>
<evidence type="ECO:0000256" key="2">
    <source>
        <dbReference type="ARBA" id="ARBA00022475"/>
    </source>
</evidence>
<dbReference type="Proteomes" id="UP000079169">
    <property type="component" value="Unplaced"/>
</dbReference>
<comment type="similarity">
    <text evidence="10">Belongs to the insect chemoreceptor superfamily. Heteromeric odorant receptor channel (TC 1.A.69) family.</text>
</comment>
<evidence type="ECO:0000313" key="14">
    <source>
        <dbReference type="RefSeq" id="XP_026678008.1"/>
    </source>
</evidence>
<comment type="caution">
    <text evidence="10">Lacks conserved residue(s) required for the propagation of feature annotation.</text>
</comment>
<feature type="transmembrane region" description="Helical" evidence="10">
    <location>
        <begin position="327"/>
        <end position="347"/>
    </location>
</feature>
<feature type="transmembrane region" description="Helical" evidence="10">
    <location>
        <begin position="12"/>
        <end position="31"/>
    </location>
</feature>
<evidence type="ECO:0000256" key="4">
    <source>
        <dbReference type="ARBA" id="ARBA00022692"/>
    </source>
</evidence>
<feature type="transmembrane region" description="Helical" evidence="10">
    <location>
        <begin position="214"/>
        <end position="241"/>
    </location>
</feature>
<evidence type="ECO:0000256" key="11">
    <source>
        <dbReference type="SAM" id="MobiDB-lite"/>
    </source>
</evidence>